<keyword evidence="4" id="KW-1185">Reference proteome</keyword>
<proteinExistence type="predicted"/>
<accession>A0AAV0XTR5</accession>
<organism evidence="3 4">
    <name type="scientific">Macrosiphum euphorbiae</name>
    <name type="common">potato aphid</name>
    <dbReference type="NCBI Taxonomy" id="13131"/>
    <lineage>
        <taxon>Eukaryota</taxon>
        <taxon>Metazoa</taxon>
        <taxon>Ecdysozoa</taxon>
        <taxon>Arthropoda</taxon>
        <taxon>Hexapoda</taxon>
        <taxon>Insecta</taxon>
        <taxon>Pterygota</taxon>
        <taxon>Neoptera</taxon>
        <taxon>Paraneoptera</taxon>
        <taxon>Hemiptera</taxon>
        <taxon>Sternorrhyncha</taxon>
        <taxon>Aphidomorpha</taxon>
        <taxon>Aphidoidea</taxon>
        <taxon>Aphididae</taxon>
        <taxon>Macrosiphini</taxon>
        <taxon>Macrosiphum</taxon>
    </lineage>
</organism>
<evidence type="ECO:0000313" key="4">
    <source>
        <dbReference type="Proteomes" id="UP001160148"/>
    </source>
</evidence>
<dbReference type="AlphaFoldDB" id="A0AAV0XTR5"/>
<sequence>MWLIVNFLSDNSVSAVPTIWLKNGYLRLLSEKPIASYAEARLKALKAQNTSDLSSAEDIESKTNKKIKNTVSKKSVPKETPPEFSDSSENTDIYDSDQDMLYVPPINPNDGHLKKKDCVSCELLCGKQLCASPLNFKHLENDDIDCLEVINSPVGKWKVLDGAAVTIADDSLSSIKKKDAPDSKVQVKRKLFAQSDDDDVLEKNAGNNSKIVRLDTESLKQSLIQSADVVKVDDFNRLNDYVRTSFTNLKYDIKHLVYVSESVKKMLENVNNFCSELGVTKNSNLTAVSVLNNENLPISNEETINNFEMLLESSAYRDKVVSELSLSVGKTIPETIRRMMQKLFVDDWLRNYSYIGFKGKNKFSSLHSCKIIFDAVRSCSKFEKVPDMEIALTISKWMAQATNRITKKTKEKL</sequence>
<gene>
    <name evidence="3" type="ORF">MEUPH1_LOCUS25731</name>
</gene>
<reference evidence="3 4" key="1">
    <citation type="submission" date="2023-01" db="EMBL/GenBank/DDBJ databases">
        <authorList>
            <person name="Whitehead M."/>
        </authorList>
    </citation>
    <scope>NUCLEOTIDE SEQUENCE [LARGE SCALE GENOMIC DNA]</scope>
</reference>
<evidence type="ECO:0000256" key="1">
    <source>
        <dbReference type="SAM" id="MobiDB-lite"/>
    </source>
</evidence>
<comment type="caution">
    <text evidence="3">The sequence shown here is derived from an EMBL/GenBank/DDBJ whole genome shotgun (WGS) entry which is preliminary data.</text>
</comment>
<dbReference type="Proteomes" id="UP001160148">
    <property type="component" value="Unassembled WGS sequence"/>
</dbReference>
<evidence type="ECO:0000313" key="3">
    <source>
        <dbReference type="EMBL" id="CAI6371768.1"/>
    </source>
</evidence>
<name>A0AAV0XTR5_9HEMI</name>
<feature type="domain" description="DUF4806" evidence="2">
    <location>
        <begin position="295"/>
        <end position="367"/>
    </location>
</feature>
<evidence type="ECO:0000259" key="2">
    <source>
        <dbReference type="Pfam" id="PF16064"/>
    </source>
</evidence>
<dbReference type="Pfam" id="PF16064">
    <property type="entry name" value="DUF4806"/>
    <property type="match status" value="1"/>
</dbReference>
<feature type="region of interest" description="Disordered" evidence="1">
    <location>
        <begin position="69"/>
        <end position="91"/>
    </location>
</feature>
<dbReference type="InterPro" id="IPR032071">
    <property type="entry name" value="DUF4806"/>
</dbReference>
<dbReference type="EMBL" id="CARXXK010001015">
    <property type="protein sequence ID" value="CAI6371768.1"/>
    <property type="molecule type" value="Genomic_DNA"/>
</dbReference>
<protein>
    <recommendedName>
        <fullName evidence="2">DUF4806 domain-containing protein</fullName>
    </recommendedName>
</protein>